<feature type="domain" description="HMG box" evidence="6">
    <location>
        <begin position="811"/>
        <end position="875"/>
    </location>
</feature>
<dbReference type="VEuPathDB" id="VectorBase:HLOH_040425"/>
<dbReference type="Pfam" id="PF00505">
    <property type="entry name" value="HMG_box"/>
    <property type="match status" value="4"/>
</dbReference>
<feature type="region of interest" description="Disordered" evidence="5">
    <location>
        <begin position="419"/>
        <end position="442"/>
    </location>
</feature>
<feature type="DNA-binding region" description="HMG box" evidence="4">
    <location>
        <begin position="811"/>
        <end position="875"/>
    </location>
</feature>
<feature type="compositionally biased region" description="Acidic residues" evidence="5">
    <location>
        <begin position="968"/>
        <end position="986"/>
    </location>
</feature>
<proteinExistence type="predicted"/>
<dbReference type="PROSITE" id="PS50118">
    <property type="entry name" value="HMG_BOX_2"/>
    <property type="match status" value="5"/>
</dbReference>
<feature type="compositionally biased region" description="Basic and acidic residues" evidence="5">
    <location>
        <begin position="1048"/>
        <end position="1064"/>
    </location>
</feature>
<feature type="region of interest" description="Disordered" evidence="5">
    <location>
        <begin position="884"/>
        <end position="1064"/>
    </location>
</feature>
<dbReference type="Gene3D" id="1.10.30.10">
    <property type="entry name" value="High mobility group box domain"/>
    <property type="match status" value="5"/>
</dbReference>
<dbReference type="GO" id="GO:0005634">
    <property type="term" value="C:nucleus"/>
    <property type="evidence" value="ECO:0007669"/>
    <property type="project" value="UniProtKB-SubCell"/>
</dbReference>
<feature type="compositionally biased region" description="Basic and acidic residues" evidence="5">
    <location>
        <begin position="778"/>
        <end position="790"/>
    </location>
</feature>
<feature type="compositionally biased region" description="Low complexity" evidence="5">
    <location>
        <begin position="619"/>
        <end position="640"/>
    </location>
</feature>
<feature type="region of interest" description="Disordered" evidence="5">
    <location>
        <begin position="290"/>
        <end position="349"/>
    </location>
</feature>
<evidence type="ECO:0000313" key="8">
    <source>
        <dbReference type="Proteomes" id="UP000821853"/>
    </source>
</evidence>
<organism evidence="7 8">
    <name type="scientific">Haemaphysalis longicornis</name>
    <name type="common">Bush tick</name>
    <dbReference type="NCBI Taxonomy" id="44386"/>
    <lineage>
        <taxon>Eukaryota</taxon>
        <taxon>Metazoa</taxon>
        <taxon>Ecdysozoa</taxon>
        <taxon>Arthropoda</taxon>
        <taxon>Chelicerata</taxon>
        <taxon>Arachnida</taxon>
        <taxon>Acari</taxon>
        <taxon>Parasitiformes</taxon>
        <taxon>Ixodida</taxon>
        <taxon>Ixodoidea</taxon>
        <taxon>Ixodidae</taxon>
        <taxon>Haemaphysalinae</taxon>
        <taxon>Haemaphysalis</taxon>
    </lineage>
</organism>
<feature type="DNA-binding region" description="HMG box" evidence="4">
    <location>
        <begin position="669"/>
        <end position="715"/>
    </location>
</feature>
<dbReference type="AlphaFoldDB" id="A0A9J6GEQ0"/>
<feature type="domain" description="HMG box" evidence="6">
    <location>
        <begin position="669"/>
        <end position="715"/>
    </location>
</feature>
<evidence type="ECO:0000256" key="1">
    <source>
        <dbReference type="ARBA" id="ARBA00004123"/>
    </source>
</evidence>
<sequence length="1064" mass="117043">MWRARQASEPCEPQAGGKEIGGDGRGLAGALAGARLVFPAAAPLDAGCVLPRCRGCVRGRANDLGAAVAAGAVAAFQALGEATGFLLAGRIRRRRACVRTREAPPSLLLFPARRLLRSLARRLLPTMTGFPGAGGGAPLLMLAPRGAPCSSRPASGDGPPRSCPFDRYHRVVRGSRGVRLGEGGRVLVPVLRRPASQRFVASRRPSARERRQLVARYFLPATLGAARLGTRFASFRVRVLAELEPGGAGPAGGQPGGVPARARPGQVLHHGGEGGLGAGALRPLLGRPVQGQVGPADGQAAPIPHPHRPGGRRPRVAAPALAAGQRHRPPPAAGRGRGGGGRHPGLPKKPLTPYFRYFLEKREKYARDHPDLSMTELAKVISNKFQELPDKKKQKYKESFDRDNDVYKMELKKFKKENPDAFPEANSKQHPAGAPPPMSVPEKPQTPIQLFTVDRLKKPDLAKLDKREAQEEIRKQWAELSDGKRLKWIRRALQDQQRYEMEVAEYSQAFPDFKAATKPILSKAEQEFKDKCDGKPERPPNSGYSLFSRIMLRQLKDVPAKEKMAEISQLWKNLSQGERDSYNKQATKANAKYKEKYAAYLSNLPEEERQKVEAEAAAHKSSASAGAGRQGQRQGGQPRRWPVPAARAESSRVAPGDENRPPAGERPKPKKPLSAMFFFQQEKLAAMKERCPQMSHQEVMRALAREFSELPDRKKVSLSLSLPPFPLSLSCSHTHTPKLCSCHFKDLPAISLTEFLGRREQEEKYKKMATEAKEKAIEETNGHKVKEEKTYQAPSAPSLNRRNRLFKGEPKKPPQSGYGVFSTEMLSQLVDVDPKNRMAEIAKRWNAMPDADKERYKRAVQDLQRKYNKELARFLEGLSPEDRMEYEARRARMKAKRKGGAIKAAATRKEKRRKAAAAADSAKEKEEDGSSDESSSEESSDEDEDDDDEEEEEEDGEEEGEEKAAKSDDDDDSDSSSEEEEEEESESGSSDSSSSDDSDDAPAAPTIPAPVAPTPKQAVAVAPKKQQMPVIKKEEAPSLPAAVVKVEPNNKKHGEEDGRRRGQQ</sequence>
<feature type="DNA-binding region" description="HMG box" evidence="4">
    <location>
        <begin position="347"/>
        <end position="415"/>
    </location>
</feature>
<dbReference type="InterPro" id="IPR036910">
    <property type="entry name" value="HMG_box_dom_sf"/>
</dbReference>
<evidence type="ECO:0000256" key="3">
    <source>
        <dbReference type="ARBA" id="ARBA00023242"/>
    </source>
</evidence>
<dbReference type="CDD" id="cd21998">
    <property type="entry name" value="HMG-box_UBF1_rpt1-like"/>
    <property type="match status" value="1"/>
</dbReference>
<feature type="region of interest" description="Disordered" evidence="5">
    <location>
        <begin position="778"/>
        <end position="819"/>
    </location>
</feature>
<dbReference type="OMA" id="PEDRMEY"/>
<dbReference type="EMBL" id="JABSTR010000006">
    <property type="protein sequence ID" value="KAH9372804.1"/>
    <property type="molecule type" value="Genomic_DNA"/>
</dbReference>
<dbReference type="InterPro" id="IPR051762">
    <property type="entry name" value="UBF1"/>
</dbReference>
<dbReference type="PANTHER" id="PTHR46318">
    <property type="entry name" value="UPSTREAM BINDING TRANSCRIPTION FACTOR"/>
    <property type="match status" value="1"/>
</dbReference>
<protein>
    <recommendedName>
        <fullName evidence="6">HMG box domain-containing protein</fullName>
    </recommendedName>
</protein>
<dbReference type="Proteomes" id="UP000821853">
    <property type="component" value="Chromosome 4"/>
</dbReference>
<feature type="compositionally biased region" description="Acidic residues" evidence="5">
    <location>
        <begin position="929"/>
        <end position="961"/>
    </location>
</feature>
<dbReference type="PANTHER" id="PTHR46318:SF3">
    <property type="entry name" value="UPSTREAM BINDING TRANSCRIPTION FACTOR"/>
    <property type="match status" value="1"/>
</dbReference>
<feature type="domain" description="HMG box" evidence="6">
    <location>
        <begin position="441"/>
        <end position="507"/>
    </location>
</feature>
<feature type="compositionally biased region" description="Basic residues" evidence="5">
    <location>
        <begin position="305"/>
        <end position="315"/>
    </location>
</feature>
<evidence type="ECO:0000256" key="4">
    <source>
        <dbReference type="PROSITE-ProRule" id="PRU00267"/>
    </source>
</evidence>
<dbReference type="GO" id="GO:0003677">
    <property type="term" value="F:DNA binding"/>
    <property type="evidence" value="ECO:0007669"/>
    <property type="project" value="UniProtKB-UniRule"/>
</dbReference>
<reference evidence="7 8" key="1">
    <citation type="journal article" date="2020" name="Cell">
        <title>Large-Scale Comparative Analyses of Tick Genomes Elucidate Their Genetic Diversity and Vector Capacities.</title>
        <authorList>
            <consortium name="Tick Genome and Microbiome Consortium (TIGMIC)"/>
            <person name="Jia N."/>
            <person name="Wang J."/>
            <person name="Shi W."/>
            <person name="Du L."/>
            <person name="Sun Y."/>
            <person name="Zhan W."/>
            <person name="Jiang J.F."/>
            <person name="Wang Q."/>
            <person name="Zhang B."/>
            <person name="Ji P."/>
            <person name="Bell-Sakyi L."/>
            <person name="Cui X.M."/>
            <person name="Yuan T.T."/>
            <person name="Jiang B.G."/>
            <person name="Yang W.F."/>
            <person name="Lam T.T."/>
            <person name="Chang Q.C."/>
            <person name="Ding S.J."/>
            <person name="Wang X.J."/>
            <person name="Zhu J.G."/>
            <person name="Ruan X.D."/>
            <person name="Zhao L."/>
            <person name="Wei J.T."/>
            <person name="Ye R.Z."/>
            <person name="Que T.C."/>
            <person name="Du C.H."/>
            <person name="Zhou Y.H."/>
            <person name="Cheng J.X."/>
            <person name="Dai P.F."/>
            <person name="Guo W.B."/>
            <person name="Han X.H."/>
            <person name="Huang E.J."/>
            <person name="Li L.F."/>
            <person name="Wei W."/>
            <person name="Gao Y.C."/>
            <person name="Liu J.Z."/>
            <person name="Shao H.Z."/>
            <person name="Wang X."/>
            <person name="Wang C.C."/>
            <person name="Yang T.C."/>
            <person name="Huo Q.B."/>
            <person name="Li W."/>
            <person name="Chen H.Y."/>
            <person name="Chen S.E."/>
            <person name="Zhou L.G."/>
            <person name="Ni X.B."/>
            <person name="Tian J.H."/>
            <person name="Sheng Y."/>
            <person name="Liu T."/>
            <person name="Pan Y.S."/>
            <person name="Xia L.Y."/>
            <person name="Li J."/>
            <person name="Zhao F."/>
            <person name="Cao W.C."/>
        </authorList>
    </citation>
    <scope>NUCLEOTIDE SEQUENCE [LARGE SCALE GENOMIC DNA]</scope>
    <source>
        <strain evidence="7">HaeL-2018</strain>
    </source>
</reference>
<dbReference type="CDD" id="cd21999">
    <property type="entry name" value="HMG-box_UBF1_rpt2"/>
    <property type="match status" value="1"/>
</dbReference>
<comment type="subcellular location">
    <subcellularLocation>
        <location evidence="1">Nucleus</location>
    </subcellularLocation>
</comment>
<evidence type="ECO:0000313" key="7">
    <source>
        <dbReference type="EMBL" id="KAH9372804.1"/>
    </source>
</evidence>
<name>A0A9J6GEQ0_HAELO</name>
<dbReference type="SMART" id="SM00398">
    <property type="entry name" value="HMG"/>
    <property type="match status" value="5"/>
</dbReference>
<feature type="DNA-binding region" description="HMG box" evidence="4">
    <location>
        <begin position="441"/>
        <end position="507"/>
    </location>
</feature>
<dbReference type="CDD" id="cd22003">
    <property type="entry name" value="HMG-box_UBF1_rpt6-like"/>
    <property type="match status" value="2"/>
</dbReference>
<feature type="domain" description="HMG box" evidence="6">
    <location>
        <begin position="537"/>
        <end position="601"/>
    </location>
</feature>
<comment type="caution">
    <text evidence="7">The sequence shown here is derived from an EMBL/GenBank/DDBJ whole genome shotgun (WGS) entry which is preliminary data.</text>
</comment>
<feature type="region of interest" description="Disordered" evidence="5">
    <location>
        <begin position="610"/>
        <end position="673"/>
    </location>
</feature>
<evidence type="ECO:0000259" key="6">
    <source>
        <dbReference type="PROSITE" id="PS50118"/>
    </source>
</evidence>
<keyword evidence="2 4" id="KW-0238">DNA-binding</keyword>
<feature type="region of interest" description="Disordered" evidence="5">
    <location>
        <begin position="1"/>
        <end position="20"/>
    </location>
</feature>
<feature type="compositionally biased region" description="Basic residues" evidence="5">
    <location>
        <begin position="891"/>
        <end position="900"/>
    </location>
</feature>
<evidence type="ECO:0000256" key="5">
    <source>
        <dbReference type="SAM" id="MobiDB-lite"/>
    </source>
</evidence>
<keyword evidence="3 4" id="KW-0539">Nucleus</keyword>
<keyword evidence="8" id="KW-1185">Reference proteome</keyword>
<dbReference type="OrthoDB" id="498543at2759"/>
<gene>
    <name evidence="7" type="ORF">HPB48_001320</name>
</gene>
<feature type="domain" description="HMG box" evidence="6">
    <location>
        <begin position="347"/>
        <end position="415"/>
    </location>
</feature>
<evidence type="ECO:0000256" key="2">
    <source>
        <dbReference type="ARBA" id="ARBA00023125"/>
    </source>
</evidence>
<dbReference type="InterPro" id="IPR009071">
    <property type="entry name" value="HMG_box_dom"/>
</dbReference>
<accession>A0A9J6GEQ0</accession>
<dbReference type="SUPFAM" id="SSF47095">
    <property type="entry name" value="HMG-box"/>
    <property type="match status" value="5"/>
</dbReference>
<feature type="compositionally biased region" description="Basic and acidic residues" evidence="5">
    <location>
        <begin position="655"/>
        <end position="667"/>
    </location>
</feature>
<feature type="DNA-binding region" description="HMG box" evidence="4">
    <location>
        <begin position="537"/>
        <end position="601"/>
    </location>
</feature>